<reference evidence="1" key="1">
    <citation type="submission" date="2022-10" db="EMBL/GenBank/DDBJ databases">
        <title>Complete Genome of Trichothecium roseum strain YXFP-22015, a Plant Pathogen Isolated from Citrus.</title>
        <authorList>
            <person name="Wang Y."/>
            <person name="Zhu L."/>
        </authorList>
    </citation>
    <scope>NUCLEOTIDE SEQUENCE</scope>
    <source>
        <strain evidence="1">YXFP-22015</strain>
    </source>
</reference>
<accession>A0ACC0V859</accession>
<evidence type="ECO:0000313" key="2">
    <source>
        <dbReference type="Proteomes" id="UP001163324"/>
    </source>
</evidence>
<evidence type="ECO:0000313" key="1">
    <source>
        <dbReference type="EMBL" id="KAI9902323.1"/>
    </source>
</evidence>
<organism evidence="1 2">
    <name type="scientific">Trichothecium roseum</name>
    <dbReference type="NCBI Taxonomy" id="47278"/>
    <lineage>
        <taxon>Eukaryota</taxon>
        <taxon>Fungi</taxon>
        <taxon>Dikarya</taxon>
        <taxon>Ascomycota</taxon>
        <taxon>Pezizomycotina</taxon>
        <taxon>Sordariomycetes</taxon>
        <taxon>Hypocreomycetidae</taxon>
        <taxon>Hypocreales</taxon>
        <taxon>Hypocreales incertae sedis</taxon>
        <taxon>Trichothecium</taxon>
    </lineage>
</organism>
<proteinExistence type="predicted"/>
<sequence length="73" mass="8158">MKTSATTKDLSRLITGGIIAISVFVLILFFMKLAKSPAYREEEEEEEEETGGRGRQRTPPRASSEIELDTLGR</sequence>
<dbReference type="Proteomes" id="UP001163324">
    <property type="component" value="Chromosome 2"/>
</dbReference>
<dbReference type="EMBL" id="CM047941">
    <property type="protein sequence ID" value="KAI9902323.1"/>
    <property type="molecule type" value="Genomic_DNA"/>
</dbReference>
<protein>
    <submittedName>
        <fullName evidence="1">Uncharacterized protein</fullName>
    </submittedName>
</protein>
<name>A0ACC0V859_9HYPO</name>
<gene>
    <name evidence="1" type="ORF">N3K66_001675</name>
</gene>
<comment type="caution">
    <text evidence="1">The sequence shown here is derived from an EMBL/GenBank/DDBJ whole genome shotgun (WGS) entry which is preliminary data.</text>
</comment>
<keyword evidence="2" id="KW-1185">Reference proteome</keyword>